<evidence type="ECO:0000256" key="2">
    <source>
        <dbReference type="SAM" id="MobiDB-lite"/>
    </source>
</evidence>
<gene>
    <name evidence="3" type="ORF">CERZMDRAFT_87845</name>
</gene>
<feature type="compositionally biased region" description="Basic and acidic residues" evidence="2">
    <location>
        <begin position="271"/>
        <end position="282"/>
    </location>
</feature>
<organism evidence="3 4">
    <name type="scientific">Cercospora zeae-maydis SCOH1-5</name>
    <dbReference type="NCBI Taxonomy" id="717836"/>
    <lineage>
        <taxon>Eukaryota</taxon>
        <taxon>Fungi</taxon>
        <taxon>Dikarya</taxon>
        <taxon>Ascomycota</taxon>
        <taxon>Pezizomycotina</taxon>
        <taxon>Dothideomycetes</taxon>
        <taxon>Dothideomycetidae</taxon>
        <taxon>Mycosphaerellales</taxon>
        <taxon>Mycosphaerellaceae</taxon>
        <taxon>Cercospora</taxon>
    </lineage>
</organism>
<evidence type="ECO:0000313" key="4">
    <source>
        <dbReference type="Proteomes" id="UP000799539"/>
    </source>
</evidence>
<feature type="coiled-coil region" evidence="1">
    <location>
        <begin position="64"/>
        <end position="98"/>
    </location>
</feature>
<feature type="compositionally biased region" description="Acidic residues" evidence="2">
    <location>
        <begin position="258"/>
        <end position="270"/>
    </location>
</feature>
<evidence type="ECO:0000256" key="1">
    <source>
        <dbReference type="SAM" id="Coils"/>
    </source>
</evidence>
<reference evidence="3" key="1">
    <citation type="journal article" date="2020" name="Stud. Mycol.">
        <title>101 Dothideomycetes genomes: a test case for predicting lifestyles and emergence of pathogens.</title>
        <authorList>
            <person name="Haridas S."/>
            <person name="Albert R."/>
            <person name="Binder M."/>
            <person name="Bloem J."/>
            <person name="Labutti K."/>
            <person name="Salamov A."/>
            <person name="Andreopoulos B."/>
            <person name="Baker S."/>
            <person name="Barry K."/>
            <person name="Bills G."/>
            <person name="Bluhm B."/>
            <person name="Cannon C."/>
            <person name="Castanera R."/>
            <person name="Culley D."/>
            <person name="Daum C."/>
            <person name="Ezra D."/>
            <person name="Gonzalez J."/>
            <person name="Henrissat B."/>
            <person name="Kuo A."/>
            <person name="Liang C."/>
            <person name="Lipzen A."/>
            <person name="Lutzoni F."/>
            <person name="Magnuson J."/>
            <person name="Mondo S."/>
            <person name="Nolan M."/>
            <person name="Ohm R."/>
            <person name="Pangilinan J."/>
            <person name="Park H.-J."/>
            <person name="Ramirez L."/>
            <person name="Alfaro M."/>
            <person name="Sun H."/>
            <person name="Tritt A."/>
            <person name="Yoshinaga Y."/>
            <person name="Zwiers L.-H."/>
            <person name="Turgeon B."/>
            <person name="Goodwin S."/>
            <person name="Spatafora J."/>
            <person name="Crous P."/>
            <person name="Grigoriev I."/>
        </authorList>
    </citation>
    <scope>NUCLEOTIDE SEQUENCE</scope>
    <source>
        <strain evidence="3">SCOH1-5</strain>
    </source>
</reference>
<dbReference type="AlphaFoldDB" id="A0A6A6F3G0"/>
<dbReference type="Proteomes" id="UP000799539">
    <property type="component" value="Unassembled WGS sequence"/>
</dbReference>
<sequence length="282" mass="32838">MANHEGNPLRCYNDAPATEGQHRSCIVPPPSSAVLSLSIHEANIHESRRLATERAELQHEWEALQVEKIAVQRVKEANAEWEKELEAREIEMEEESERVRHGKEELRSRVKENKIREQELGWREKEVAKANKDNGDQTWSAPTTQWRVLRSEQSLLSSREGQLATAEDALTRAQRSFARDRDDLTEAMVGVVLERRRLRKQQEWLAWERAKMESARERIREWRAEAKVWVRETRRLISIDLERELEQLGLEEGPSLETELEGWELGDDKDDGGHGKREGRGE</sequence>
<protein>
    <submittedName>
        <fullName evidence="3">Uncharacterized protein</fullName>
    </submittedName>
</protein>
<feature type="coiled-coil region" evidence="1">
    <location>
        <begin position="205"/>
        <end position="232"/>
    </location>
</feature>
<keyword evidence="1" id="KW-0175">Coiled coil</keyword>
<dbReference type="EMBL" id="ML992695">
    <property type="protein sequence ID" value="KAF2208276.1"/>
    <property type="molecule type" value="Genomic_DNA"/>
</dbReference>
<evidence type="ECO:0000313" key="3">
    <source>
        <dbReference type="EMBL" id="KAF2208276.1"/>
    </source>
</evidence>
<accession>A0A6A6F3G0</accession>
<name>A0A6A6F3G0_9PEZI</name>
<keyword evidence="4" id="KW-1185">Reference proteome</keyword>
<proteinExistence type="predicted"/>
<feature type="region of interest" description="Disordered" evidence="2">
    <location>
        <begin position="250"/>
        <end position="282"/>
    </location>
</feature>